<dbReference type="GO" id="GO:0043161">
    <property type="term" value="P:proteasome-mediated ubiquitin-dependent protein catabolic process"/>
    <property type="evidence" value="ECO:0007669"/>
    <property type="project" value="TreeGrafter"/>
</dbReference>
<keyword evidence="7" id="KW-1185">Reference proteome</keyword>
<evidence type="ECO:0000256" key="3">
    <source>
        <dbReference type="ARBA" id="ARBA00022490"/>
    </source>
</evidence>
<dbReference type="PANTHER" id="PTHR15651">
    <property type="entry name" value="ARMADILLO REPEAT-CONTAINING PROTEIN 8"/>
    <property type="match status" value="1"/>
</dbReference>
<dbReference type="InterPro" id="IPR011989">
    <property type="entry name" value="ARM-like"/>
</dbReference>
<name>A0A4Y7QI77_9AGAM</name>
<dbReference type="GO" id="GO:0005634">
    <property type="term" value="C:nucleus"/>
    <property type="evidence" value="ECO:0007669"/>
    <property type="project" value="UniProtKB-SubCell"/>
</dbReference>
<dbReference type="PANTHER" id="PTHR15651:SF7">
    <property type="entry name" value="ARMADILLO REPEAT-CONTAINING PROTEIN 8"/>
    <property type="match status" value="1"/>
</dbReference>
<evidence type="ECO:0000313" key="7">
    <source>
        <dbReference type="Proteomes" id="UP000294933"/>
    </source>
</evidence>
<dbReference type="GO" id="GO:0005737">
    <property type="term" value="C:cytoplasm"/>
    <property type="evidence" value="ECO:0007669"/>
    <property type="project" value="UniProtKB-SubCell"/>
</dbReference>
<dbReference type="VEuPathDB" id="FungiDB:BD410DRAFT_713947"/>
<dbReference type="GO" id="GO:0034657">
    <property type="term" value="C:GID complex"/>
    <property type="evidence" value="ECO:0007669"/>
    <property type="project" value="TreeGrafter"/>
</dbReference>
<evidence type="ECO:0000256" key="4">
    <source>
        <dbReference type="ARBA" id="ARBA00022737"/>
    </source>
</evidence>
<dbReference type="Pfam" id="PF00514">
    <property type="entry name" value="Arm"/>
    <property type="match status" value="1"/>
</dbReference>
<dbReference type="InterPro" id="IPR000225">
    <property type="entry name" value="Armadillo"/>
</dbReference>
<dbReference type="STRING" id="50990.A0A4Y7QI77"/>
<dbReference type="AlphaFoldDB" id="A0A4Y7QI77"/>
<protein>
    <submittedName>
        <fullName evidence="6">ARM repeat-containing protein</fullName>
    </submittedName>
</protein>
<dbReference type="EMBL" id="ML170159">
    <property type="protein sequence ID" value="TDL27337.1"/>
    <property type="molecule type" value="Genomic_DNA"/>
</dbReference>
<sequence>MVSILAFLKQTKNSIIGNPTAKVAFHREGAVSTYFANFIVEYVNVSPDALVNIEDSAIEIRTEAAHVITSLASGSKETLHSLLAAGAHEAILWAISELQPNDPPSLRTALARTLRALATSYAEIVGPSLWGLGEENNEIQSEARSALDSIFETQSLDIYLPLISDPSPVTRVAICQLISNAVRQPEHRKMVAEWVPMADRAKESKGKRGWEKPGVGHTHSSVRVGGWITQTLSALLRSKEPKLQEAALSALAALAKDTPSIGSVLAKPSTDREGATSSQPSALFIALTLCKSRQVNLQLAACLCATRIIRSNNNNRSTDITPAWTLLHVLNNIISDVHEHNLLRAKACFVLFALSSDQKEICRAAVKSGSLAKLSDLIKSITITEDFQDWGDSEPESTSKLREAALTAVSALALFDNEIRHEITSVFCLIPHITVSLSHPQAGVRYAACQCVRAISRAVAVLRTSIVDSGVGLSLYKILENRDEDRRVSAVALAGICNLVNNFSPLRSTLINKGLIPRLAELTSSPYHSLKLNALWAVKNLVHKCTPEDENTIMEGIGWERLGTFLYDPNMEIREQALNILCNIASSASDIEMIFGHLGYERTVDALNSALGCPDEGVLCQGINCLANIANGSAEQRAYILSCASILNGLRNCLTHSKLEVRQAAVSCVRSLVQGVPQQHKEVRDARIDITLRHIVGSVVPTSPSISGHVMGVEEDAEVRKIARLILDLLERPE</sequence>
<dbReference type="OrthoDB" id="5559898at2759"/>
<comment type="subcellular location">
    <subcellularLocation>
        <location evidence="2">Cytoplasm</location>
    </subcellularLocation>
    <subcellularLocation>
        <location evidence="1">Nucleus</location>
    </subcellularLocation>
</comment>
<dbReference type="Gene3D" id="1.25.10.10">
    <property type="entry name" value="Leucine-rich Repeat Variant"/>
    <property type="match status" value="4"/>
</dbReference>
<dbReference type="InterPro" id="IPR016024">
    <property type="entry name" value="ARM-type_fold"/>
</dbReference>
<evidence type="ECO:0000313" key="6">
    <source>
        <dbReference type="EMBL" id="TDL27337.1"/>
    </source>
</evidence>
<dbReference type="SUPFAM" id="SSF48371">
    <property type="entry name" value="ARM repeat"/>
    <property type="match status" value="2"/>
</dbReference>
<dbReference type="Proteomes" id="UP000294933">
    <property type="component" value="Unassembled WGS sequence"/>
</dbReference>
<keyword evidence="3" id="KW-0963">Cytoplasm</keyword>
<gene>
    <name evidence="6" type="ORF">BD410DRAFT_713947</name>
</gene>
<dbReference type="SMART" id="SM00185">
    <property type="entry name" value="ARM"/>
    <property type="match status" value="5"/>
</dbReference>
<dbReference type="InterPro" id="IPR038739">
    <property type="entry name" value="ARMC8/Vid28"/>
</dbReference>
<reference evidence="6 7" key="1">
    <citation type="submission" date="2018-06" db="EMBL/GenBank/DDBJ databases">
        <title>A transcriptomic atlas of mushroom development highlights an independent origin of complex multicellularity.</title>
        <authorList>
            <consortium name="DOE Joint Genome Institute"/>
            <person name="Krizsan K."/>
            <person name="Almasi E."/>
            <person name="Merenyi Z."/>
            <person name="Sahu N."/>
            <person name="Viragh M."/>
            <person name="Koszo T."/>
            <person name="Mondo S."/>
            <person name="Kiss B."/>
            <person name="Balint B."/>
            <person name="Kues U."/>
            <person name="Barry K."/>
            <person name="Hegedus J.C."/>
            <person name="Henrissat B."/>
            <person name="Johnson J."/>
            <person name="Lipzen A."/>
            <person name="Ohm R."/>
            <person name="Nagy I."/>
            <person name="Pangilinan J."/>
            <person name="Yan J."/>
            <person name="Xiong Y."/>
            <person name="Grigoriev I.V."/>
            <person name="Hibbett D.S."/>
            <person name="Nagy L.G."/>
        </authorList>
    </citation>
    <scope>NUCLEOTIDE SEQUENCE [LARGE SCALE GENOMIC DNA]</scope>
    <source>
        <strain evidence="6 7">SZMC22713</strain>
    </source>
</reference>
<proteinExistence type="predicted"/>
<dbReference type="InterPro" id="IPR000357">
    <property type="entry name" value="HEAT"/>
</dbReference>
<keyword evidence="5" id="KW-0539">Nucleus</keyword>
<accession>A0A4Y7QI77</accession>
<evidence type="ECO:0000256" key="1">
    <source>
        <dbReference type="ARBA" id="ARBA00004123"/>
    </source>
</evidence>
<evidence type="ECO:0000256" key="2">
    <source>
        <dbReference type="ARBA" id="ARBA00004496"/>
    </source>
</evidence>
<evidence type="ECO:0000256" key="5">
    <source>
        <dbReference type="ARBA" id="ARBA00023242"/>
    </source>
</evidence>
<organism evidence="6 7">
    <name type="scientific">Rickenella mellea</name>
    <dbReference type="NCBI Taxonomy" id="50990"/>
    <lineage>
        <taxon>Eukaryota</taxon>
        <taxon>Fungi</taxon>
        <taxon>Dikarya</taxon>
        <taxon>Basidiomycota</taxon>
        <taxon>Agaricomycotina</taxon>
        <taxon>Agaricomycetes</taxon>
        <taxon>Hymenochaetales</taxon>
        <taxon>Rickenellaceae</taxon>
        <taxon>Rickenella</taxon>
    </lineage>
</organism>
<dbReference type="Pfam" id="PF02985">
    <property type="entry name" value="HEAT"/>
    <property type="match status" value="1"/>
</dbReference>
<keyword evidence="4" id="KW-0677">Repeat</keyword>